<evidence type="ECO:0000256" key="5">
    <source>
        <dbReference type="ARBA" id="ARBA00058938"/>
    </source>
</evidence>
<dbReference type="SMART" id="SM00346">
    <property type="entry name" value="HTH_ICLR"/>
    <property type="match status" value="1"/>
</dbReference>
<evidence type="ECO:0000256" key="2">
    <source>
        <dbReference type="ARBA" id="ARBA00023015"/>
    </source>
</evidence>
<gene>
    <name evidence="9" type="ORF">DDE18_02590</name>
</gene>
<dbReference type="OrthoDB" id="8479143at2"/>
<keyword evidence="2" id="KW-0805">Transcription regulation</keyword>
<dbReference type="AlphaFoldDB" id="A0A2T8FFL6"/>
<dbReference type="InterPro" id="IPR036388">
    <property type="entry name" value="WH-like_DNA-bd_sf"/>
</dbReference>
<dbReference type="GO" id="GO:0003677">
    <property type="term" value="F:DNA binding"/>
    <property type="evidence" value="ECO:0007669"/>
    <property type="project" value="UniProtKB-KW"/>
</dbReference>
<evidence type="ECO:0000313" key="9">
    <source>
        <dbReference type="EMBL" id="PVG84511.1"/>
    </source>
</evidence>
<comment type="function">
    <text evidence="5">May be an activator protein for the gylABX operon.</text>
</comment>
<dbReference type="Gene3D" id="3.30.450.40">
    <property type="match status" value="1"/>
</dbReference>
<comment type="caution">
    <text evidence="9">The sequence shown here is derived from an EMBL/GenBank/DDBJ whole genome shotgun (WGS) entry which is preliminary data.</text>
</comment>
<dbReference type="RefSeq" id="WP_116570644.1">
    <property type="nucleotide sequence ID" value="NZ_QDGZ01000001.1"/>
</dbReference>
<dbReference type="Gene3D" id="1.10.10.10">
    <property type="entry name" value="Winged helix-like DNA-binding domain superfamily/Winged helix DNA-binding domain"/>
    <property type="match status" value="1"/>
</dbReference>
<dbReference type="Pfam" id="PF01614">
    <property type="entry name" value="IclR_C"/>
    <property type="match status" value="1"/>
</dbReference>
<name>A0A2T8FFL6_9ACTN</name>
<evidence type="ECO:0000259" key="7">
    <source>
        <dbReference type="PROSITE" id="PS51077"/>
    </source>
</evidence>
<dbReference type="PROSITE" id="PS51077">
    <property type="entry name" value="HTH_ICLR"/>
    <property type="match status" value="1"/>
</dbReference>
<evidence type="ECO:0000259" key="8">
    <source>
        <dbReference type="PROSITE" id="PS51078"/>
    </source>
</evidence>
<dbReference type="SUPFAM" id="SSF55781">
    <property type="entry name" value="GAF domain-like"/>
    <property type="match status" value="1"/>
</dbReference>
<dbReference type="InterPro" id="IPR029016">
    <property type="entry name" value="GAF-like_dom_sf"/>
</dbReference>
<evidence type="ECO:0000256" key="1">
    <source>
        <dbReference type="ARBA" id="ARBA00022798"/>
    </source>
</evidence>
<evidence type="ECO:0000256" key="3">
    <source>
        <dbReference type="ARBA" id="ARBA00023125"/>
    </source>
</evidence>
<dbReference type="GO" id="GO:0045892">
    <property type="term" value="P:negative regulation of DNA-templated transcription"/>
    <property type="evidence" value="ECO:0007669"/>
    <property type="project" value="TreeGrafter"/>
</dbReference>
<reference evidence="9 10" key="1">
    <citation type="submission" date="2018-04" db="EMBL/GenBank/DDBJ databases">
        <title>Genome of Nocardioides gansuensis WSJ-1.</title>
        <authorList>
            <person name="Wu S."/>
            <person name="Wang G."/>
        </authorList>
    </citation>
    <scope>NUCLEOTIDE SEQUENCE [LARGE SCALE GENOMIC DNA]</scope>
    <source>
        <strain evidence="9 10">WSJ-1</strain>
    </source>
</reference>
<protein>
    <recommendedName>
        <fullName evidence="6">Glycerol operon regulatory protein</fullName>
    </recommendedName>
</protein>
<dbReference type="InterPro" id="IPR014757">
    <property type="entry name" value="Tscrpt_reg_IclR_C"/>
</dbReference>
<accession>A0A2T8FFL6</accession>
<evidence type="ECO:0000256" key="4">
    <source>
        <dbReference type="ARBA" id="ARBA00023163"/>
    </source>
</evidence>
<proteinExistence type="predicted"/>
<dbReference type="GO" id="GO:0003700">
    <property type="term" value="F:DNA-binding transcription factor activity"/>
    <property type="evidence" value="ECO:0007669"/>
    <property type="project" value="TreeGrafter"/>
</dbReference>
<keyword evidence="10" id="KW-1185">Reference proteome</keyword>
<sequence length="247" mass="25733">MPPRAAGGHTRVQSLDRALGLLDLLADAGRPLGLSELASAGGLPVSTTHRMLASLTASGHLHQAPDRRYRLGPRLVALGGAAMLPVGPDVPAWLSQLVASTGETTNAATLCGDAVLFVAQVQSAQAMRTSTEDYRRTLPHCSAVGKALLSLLPDSEVVSLADRVGLPRRTSRTIDSVEGLLWAVAQVRLSGYAVDDEEEEYGARCVAVPVPAAPFPLAVSVSGPTSRVTPERVPAIASELARVVRAA</sequence>
<dbReference type="FunFam" id="1.10.10.10:FF:000056">
    <property type="entry name" value="IclR family transcriptional regulator"/>
    <property type="match status" value="1"/>
</dbReference>
<evidence type="ECO:0000313" key="10">
    <source>
        <dbReference type="Proteomes" id="UP000246018"/>
    </source>
</evidence>
<dbReference type="InterPro" id="IPR050707">
    <property type="entry name" value="HTH_MetabolicPath_Reg"/>
</dbReference>
<dbReference type="EMBL" id="QDGZ01000001">
    <property type="protein sequence ID" value="PVG84511.1"/>
    <property type="molecule type" value="Genomic_DNA"/>
</dbReference>
<keyword evidence="1" id="KW-0319">Glycerol metabolism</keyword>
<dbReference type="Proteomes" id="UP000246018">
    <property type="component" value="Unassembled WGS sequence"/>
</dbReference>
<feature type="domain" description="IclR-ED" evidence="8">
    <location>
        <begin position="74"/>
        <end position="247"/>
    </location>
</feature>
<dbReference type="PANTHER" id="PTHR30136">
    <property type="entry name" value="HELIX-TURN-HELIX TRANSCRIPTIONAL REGULATOR, ICLR FAMILY"/>
    <property type="match status" value="1"/>
</dbReference>
<dbReference type="InterPro" id="IPR036390">
    <property type="entry name" value="WH_DNA-bd_sf"/>
</dbReference>
<keyword evidence="4" id="KW-0804">Transcription</keyword>
<organism evidence="9 10">
    <name type="scientific">Nocardioides gansuensis</name>
    <dbReference type="NCBI Taxonomy" id="2138300"/>
    <lineage>
        <taxon>Bacteria</taxon>
        <taxon>Bacillati</taxon>
        <taxon>Actinomycetota</taxon>
        <taxon>Actinomycetes</taxon>
        <taxon>Propionibacteriales</taxon>
        <taxon>Nocardioidaceae</taxon>
        <taxon>Nocardioides</taxon>
    </lineage>
</organism>
<dbReference type="Pfam" id="PF09339">
    <property type="entry name" value="HTH_IclR"/>
    <property type="match status" value="1"/>
</dbReference>
<keyword evidence="3" id="KW-0238">DNA-binding</keyword>
<dbReference type="PROSITE" id="PS51078">
    <property type="entry name" value="ICLR_ED"/>
    <property type="match status" value="1"/>
</dbReference>
<dbReference type="SUPFAM" id="SSF46785">
    <property type="entry name" value="Winged helix' DNA-binding domain"/>
    <property type="match status" value="1"/>
</dbReference>
<dbReference type="GO" id="GO:0006071">
    <property type="term" value="P:glycerol metabolic process"/>
    <property type="evidence" value="ECO:0007669"/>
    <property type="project" value="UniProtKB-KW"/>
</dbReference>
<feature type="domain" description="HTH iclR-type" evidence="7">
    <location>
        <begin position="12"/>
        <end position="73"/>
    </location>
</feature>
<evidence type="ECO:0000256" key="6">
    <source>
        <dbReference type="ARBA" id="ARBA00070406"/>
    </source>
</evidence>
<dbReference type="PANTHER" id="PTHR30136:SF24">
    <property type="entry name" value="HTH-TYPE TRANSCRIPTIONAL REPRESSOR ALLR"/>
    <property type="match status" value="1"/>
</dbReference>
<dbReference type="InterPro" id="IPR005471">
    <property type="entry name" value="Tscrpt_reg_IclR_N"/>
</dbReference>